<dbReference type="eggNOG" id="ENOG5032TA9">
    <property type="taxonomic scope" value="Bacteria"/>
</dbReference>
<name>I5AZ47_9BACT</name>
<dbReference type="AlphaFoldDB" id="I5AZ47"/>
<reference evidence="1 2" key="1">
    <citation type="submission" date="2011-09" db="EMBL/GenBank/DDBJ databases">
        <authorList>
            <consortium name="US DOE Joint Genome Institute (JGI-PGF)"/>
            <person name="Lucas S."/>
            <person name="Han J."/>
            <person name="Lapidus A."/>
            <person name="Cheng J.-F."/>
            <person name="Goodwin L."/>
            <person name="Pitluck S."/>
            <person name="Peters L."/>
            <person name="Land M.L."/>
            <person name="Hauser L."/>
            <person name="Orellana R."/>
            <person name="Lovley D."/>
            <person name="Woyke T.J."/>
        </authorList>
    </citation>
    <scope>NUCLEOTIDE SEQUENCE [LARGE SCALE GENOMIC DNA]</scope>
    <source>
        <strain evidence="1 2">2ac9</strain>
    </source>
</reference>
<organism evidence="1 2">
    <name type="scientific">Desulfobacter postgatei 2ac9</name>
    <dbReference type="NCBI Taxonomy" id="879212"/>
    <lineage>
        <taxon>Bacteria</taxon>
        <taxon>Pseudomonadati</taxon>
        <taxon>Thermodesulfobacteriota</taxon>
        <taxon>Desulfobacteria</taxon>
        <taxon>Desulfobacterales</taxon>
        <taxon>Desulfobacteraceae</taxon>
        <taxon>Desulfobacter</taxon>
    </lineage>
</organism>
<sequence>MFYMKDKILIKVIDRLGKKGCHRGHKLGDCFDFDSERGNLCPMAMHCAFPYIDILRYGGKLPLSREGDIRFCCSDADTALVFKLEIVKPGR</sequence>
<dbReference type="Proteomes" id="UP000005778">
    <property type="component" value="Chromosome"/>
</dbReference>
<dbReference type="NCBIfam" id="TIGR04076">
    <property type="entry name" value="TIGR04076 family protein"/>
    <property type="match status" value="1"/>
</dbReference>
<dbReference type="STRING" id="879212.DespoDRAFT_00494"/>
<proteinExistence type="predicted"/>
<reference evidence="1 2" key="2">
    <citation type="submission" date="2012-02" db="EMBL/GenBank/DDBJ databases">
        <title>Improved High-Quality Draft sequence of Desulfobacter postgatei 2ac9.</title>
        <authorList>
            <consortium name="US DOE Joint Genome Institute"/>
            <person name="Lucas S."/>
            <person name="Han J."/>
            <person name="Lapidus A."/>
            <person name="Cheng J.-F."/>
            <person name="Goodwin L."/>
            <person name="Pitluck S."/>
            <person name="Peters L."/>
            <person name="Ovchinnikova G."/>
            <person name="Held B."/>
            <person name="Detter J.C."/>
            <person name="Han C."/>
            <person name="Tapia R."/>
            <person name="Land M."/>
            <person name="Hauser L."/>
            <person name="Kyrpides N."/>
            <person name="Ivanova N."/>
            <person name="Pagani I."/>
            <person name="Orellana R."/>
            <person name="Lovley D."/>
            <person name="Woyke T."/>
        </authorList>
    </citation>
    <scope>NUCLEOTIDE SEQUENCE [LARGE SCALE GENOMIC DNA]</scope>
    <source>
        <strain evidence="1 2">2ac9</strain>
    </source>
</reference>
<evidence type="ECO:0000313" key="1">
    <source>
        <dbReference type="EMBL" id="EIM62510.1"/>
    </source>
</evidence>
<evidence type="ECO:0000313" key="2">
    <source>
        <dbReference type="Proteomes" id="UP000005778"/>
    </source>
</evidence>
<dbReference type="HOGENOM" id="CLU_170248_0_0_7"/>
<dbReference type="OrthoDB" id="5518200at2"/>
<accession>I5AZ47</accession>
<keyword evidence="2" id="KW-1185">Reference proteome</keyword>
<protein>
    <submittedName>
        <fullName evidence="1">TIGR04076 family protein</fullName>
    </submittedName>
</protein>
<gene>
    <name evidence="1" type="ORF">DespoDRAFT_00494</name>
</gene>
<dbReference type="InterPro" id="IPR023811">
    <property type="entry name" value="CHP04076"/>
</dbReference>
<dbReference type="EMBL" id="CM001488">
    <property type="protein sequence ID" value="EIM62510.1"/>
    <property type="molecule type" value="Genomic_DNA"/>
</dbReference>